<feature type="chain" id="PRO_5019428937" evidence="1">
    <location>
        <begin position="17"/>
        <end position="170"/>
    </location>
</feature>
<proteinExistence type="predicted"/>
<reference evidence="2 3" key="1">
    <citation type="submission" date="2018-12" db="EMBL/GenBank/DDBJ databases">
        <title>Croceicoccus ponticola sp. nov., a lipolytic bacterium isolated from seawater.</title>
        <authorList>
            <person name="Yoon J.-H."/>
        </authorList>
    </citation>
    <scope>NUCLEOTIDE SEQUENCE [LARGE SCALE GENOMIC DNA]</scope>
    <source>
        <strain evidence="2 3">GM-16</strain>
    </source>
</reference>
<dbReference type="Proteomes" id="UP000283003">
    <property type="component" value="Unassembled WGS sequence"/>
</dbReference>
<sequence length="170" mass="17613">MLAGLTALAVAANVFAAPSLPPETTVLAAPRAGYVLPGCSRVTAGPVDGGWDPSDADIADMEVALASTLGSLGNLPVYSHGTESPDPLTYVANDPRWQREIIGIIRAGRPVVYGNYLPADIDVNSARLPSDICDGGPIFFGVEYDLATGTITHLSFNGGLGGPFWPTYAP</sequence>
<dbReference type="AlphaFoldDB" id="A0A437H058"/>
<dbReference type="EMBL" id="RXOL01000001">
    <property type="protein sequence ID" value="RVQ68932.1"/>
    <property type="molecule type" value="Genomic_DNA"/>
</dbReference>
<evidence type="ECO:0000313" key="2">
    <source>
        <dbReference type="EMBL" id="RVQ68932.1"/>
    </source>
</evidence>
<feature type="signal peptide" evidence="1">
    <location>
        <begin position="1"/>
        <end position="16"/>
    </location>
</feature>
<organism evidence="2 3">
    <name type="scientific">Croceicoccus ponticola</name>
    <dbReference type="NCBI Taxonomy" id="2217664"/>
    <lineage>
        <taxon>Bacteria</taxon>
        <taxon>Pseudomonadati</taxon>
        <taxon>Pseudomonadota</taxon>
        <taxon>Alphaproteobacteria</taxon>
        <taxon>Sphingomonadales</taxon>
        <taxon>Erythrobacteraceae</taxon>
        <taxon>Croceicoccus</taxon>
    </lineage>
</organism>
<protein>
    <submittedName>
        <fullName evidence="2">Uncharacterized protein</fullName>
    </submittedName>
</protein>
<dbReference type="OrthoDB" id="7410729at2"/>
<name>A0A437H058_9SPHN</name>
<evidence type="ECO:0000313" key="3">
    <source>
        <dbReference type="Proteomes" id="UP000283003"/>
    </source>
</evidence>
<dbReference type="RefSeq" id="WP_127611118.1">
    <property type="nucleotide sequence ID" value="NZ_RXOL01000001.1"/>
</dbReference>
<keyword evidence="1" id="KW-0732">Signal</keyword>
<evidence type="ECO:0000256" key="1">
    <source>
        <dbReference type="SAM" id="SignalP"/>
    </source>
</evidence>
<gene>
    <name evidence="2" type="ORF">EKN06_01535</name>
</gene>
<keyword evidence="3" id="KW-1185">Reference proteome</keyword>
<accession>A0A437H058</accession>
<comment type="caution">
    <text evidence="2">The sequence shown here is derived from an EMBL/GenBank/DDBJ whole genome shotgun (WGS) entry which is preliminary data.</text>
</comment>